<evidence type="ECO:0000313" key="1">
    <source>
        <dbReference type="Proteomes" id="UP000887574"/>
    </source>
</evidence>
<reference evidence="2" key="1">
    <citation type="submission" date="2022-11" db="UniProtKB">
        <authorList>
            <consortium name="WormBaseParasite"/>
        </authorList>
    </citation>
    <scope>IDENTIFICATION</scope>
</reference>
<evidence type="ECO:0000313" key="2">
    <source>
        <dbReference type="WBParaSite" id="jg15049"/>
    </source>
</evidence>
<accession>A0A915D3P7</accession>
<sequence>MKESQISAEIDLLGTGAAEKKKWNRPPVSMNFVIMGNIISANQAQVADSVPRKILEAGGPGGVTRSSRISYPVVNSHSMQMDGSRIIDSRCIPAVTHSHCTPTIETPVECSVVRSRSEVVVPESRSSHCTPMVEPSVVSRMVGSRSVLKAVYPVSSVVRSRSSSAEHAPERNCAMVFWPEGRPDFPKQTDYAAPDGSTNGEAARRMLVKEISFFTVL</sequence>
<dbReference type="AlphaFoldDB" id="A0A915D3P7"/>
<proteinExistence type="predicted"/>
<dbReference type="Proteomes" id="UP000887574">
    <property type="component" value="Unplaced"/>
</dbReference>
<dbReference type="WBParaSite" id="jg15049">
    <property type="protein sequence ID" value="jg15049"/>
    <property type="gene ID" value="jg15049"/>
</dbReference>
<keyword evidence="1" id="KW-1185">Reference proteome</keyword>
<protein>
    <submittedName>
        <fullName evidence="2">Uncharacterized protein</fullName>
    </submittedName>
</protein>
<organism evidence="1 2">
    <name type="scientific">Ditylenchus dipsaci</name>
    <dbReference type="NCBI Taxonomy" id="166011"/>
    <lineage>
        <taxon>Eukaryota</taxon>
        <taxon>Metazoa</taxon>
        <taxon>Ecdysozoa</taxon>
        <taxon>Nematoda</taxon>
        <taxon>Chromadorea</taxon>
        <taxon>Rhabditida</taxon>
        <taxon>Tylenchina</taxon>
        <taxon>Tylenchomorpha</taxon>
        <taxon>Sphaerularioidea</taxon>
        <taxon>Anguinidae</taxon>
        <taxon>Anguininae</taxon>
        <taxon>Ditylenchus</taxon>
    </lineage>
</organism>
<name>A0A915D3P7_9BILA</name>